<dbReference type="InterPro" id="IPR006083">
    <property type="entry name" value="PRK/URK"/>
</dbReference>
<gene>
    <name evidence="2" type="primary">udk_60</name>
    <name evidence="2" type="ORF">SDC9_154966</name>
</gene>
<reference evidence="2" key="1">
    <citation type="submission" date="2019-08" db="EMBL/GenBank/DDBJ databases">
        <authorList>
            <person name="Kucharzyk K."/>
            <person name="Murdoch R.W."/>
            <person name="Higgins S."/>
            <person name="Loffler F."/>
        </authorList>
    </citation>
    <scope>NUCLEOTIDE SEQUENCE</scope>
</reference>
<dbReference type="Gene3D" id="3.40.50.300">
    <property type="entry name" value="P-loop containing nucleotide triphosphate hydrolases"/>
    <property type="match status" value="1"/>
</dbReference>
<sequence>MDFLIKKLKDEDISNRVYIIGVDGLGGAGKSTLVNSLKLQLQSENYYVYVLHIDDFIHPKCIRYDLSKEEWDCYYNVQWRYDYLVKEILSPIKSGEIIDKQIEIYNRENDEYFNQGVNLVHGSVLILEGIFLQRKELKAYLDFIIYVDVAREVRLNRVLARDGYMGGLEDIKCKYEKRYFPAEEKYILEYSPIETADFVLKNS</sequence>
<protein>
    <submittedName>
        <fullName evidence="2">Uridine kinase</fullName>
        <ecNumber evidence="2">2.7.1.48</ecNumber>
    </submittedName>
</protein>
<accession>A0A645F067</accession>
<name>A0A645F067_9ZZZZ</name>
<dbReference type="PANTHER" id="PTHR10285">
    <property type="entry name" value="URIDINE KINASE"/>
    <property type="match status" value="1"/>
</dbReference>
<dbReference type="Pfam" id="PF00485">
    <property type="entry name" value="PRK"/>
    <property type="match status" value="1"/>
</dbReference>
<dbReference type="GO" id="GO:0004849">
    <property type="term" value="F:uridine kinase activity"/>
    <property type="evidence" value="ECO:0007669"/>
    <property type="project" value="UniProtKB-EC"/>
</dbReference>
<proteinExistence type="predicted"/>
<dbReference type="GO" id="GO:0005524">
    <property type="term" value="F:ATP binding"/>
    <property type="evidence" value="ECO:0007669"/>
    <property type="project" value="InterPro"/>
</dbReference>
<keyword evidence="2" id="KW-0808">Transferase</keyword>
<feature type="domain" description="Phosphoribulokinase/uridine kinase" evidence="1">
    <location>
        <begin position="19"/>
        <end position="187"/>
    </location>
</feature>
<dbReference type="InterPro" id="IPR027417">
    <property type="entry name" value="P-loop_NTPase"/>
</dbReference>
<evidence type="ECO:0000259" key="1">
    <source>
        <dbReference type="Pfam" id="PF00485"/>
    </source>
</evidence>
<evidence type="ECO:0000313" key="2">
    <source>
        <dbReference type="EMBL" id="MPN07695.1"/>
    </source>
</evidence>
<organism evidence="2">
    <name type="scientific">bioreactor metagenome</name>
    <dbReference type="NCBI Taxonomy" id="1076179"/>
    <lineage>
        <taxon>unclassified sequences</taxon>
        <taxon>metagenomes</taxon>
        <taxon>ecological metagenomes</taxon>
    </lineage>
</organism>
<dbReference type="AlphaFoldDB" id="A0A645F067"/>
<comment type="caution">
    <text evidence="2">The sequence shown here is derived from an EMBL/GenBank/DDBJ whole genome shotgun (WGS) entry which is preliminary data.</text>
</comment>
<dbReference type="EC" id="2.7.1.48" evidence="2"/>
<keyword evidence="2" id="KW-0418">Kinase</keyword>
<dbReference type="EMBL" id="VSSQ01053696">
    <property type="protein sequence ID" value="MPN07695.1"/>
    <property type="molecule type" value="Genomic_DNA"/>
</dbReference>
<dbReference type="SUPFAM" id="SSF52540">
    <property type="entry name" value="P-loop containing nucleoside triphosphate hydrolases"/>
    <property type="match status" value="1"/>
</dbReference>